<protein>
    <submittedName>
        <fullName evidence="2">Uncharacterized protein</fullName>
    </submittedName>
</protein>
<dbReference type="EMBL" id="JAIWYP010000002">
    <property type="protein sequence ID" value="KAH3861915.1"/>
    <property type="molecule type" value="Genomic_DNA"/>
</dbReference>
<gene>
    <name evidence="2" type="ORF">DPMN_024869</name>
</gene>
<evidence type="ECO:0000313" key="3">
    <source>
        <dbReference type="Proteomes" id="UP000828390"/>
    </source>
</evidence>
<sequence length="72" mass="8139">MVAERGYDPRTSGLWAQHASTAPWERYSLVRTDEPTDRLTWERYGLNRTAGPMSQLTDSHGKGTALTGMQDR</sequence>
<proteinExistence type="predicted"/>
<dbReference type="Proteomes" id="UP000828390">
    <property type="component" value="Unassembled WGS sequence"/>
</dbReference>
<evidence type="ECO:0000313" key="2">
    <source>
        <dbReference type="EMBL" id="KAH3861915.1"/>
    </source>
</evidence>
<reference evidence="2" key="1">
    <citation type="journal article" date="2019" name="bioRxiv">
        <title>The Genome of the Zebra Mussel, Dreissena polymorpha: A Resource for Invasive Species Research.</title>
        <authorList>
            <person name="McCartney M.A."/>
            <person name="Auch B."/>
            <person name="Kono T."/>
            <person name="Mallez S."/>
            <person name="Zhang Y."/>
            <person name="Obille A."/>
            <person name="Becker A."/>
            <person name="Abrahante J.E."/>
            <person name="Garbe J."/>
            <person name="Badalamenti J.P."/>
            <person name="Herman A."/>
            <person name="Mangelson H."/>
            <person name="Liachko I."/>
            <person name="Sullivan S."/>
            <person name="Sone E.D."/>
            <person name="Koren S."/>
            <person name="Silverstein K.A.T."/>
            <person name="Beckman K.B."/>
            <person name="Gohl D.M."/>
        </authorList>
    </citation>
    <scope>NUCLEOTIDE SEQUENCE</scope>
    <source>
        <strain evidence="2">Duluth1</strain>
        <tissue evidence="2">Whole animal</tissue>
    </source>
</reference>
<comment type="caution">
    <text evidence="2">The sequence shown here is derived from an EMBL/GenBank/DDBJ whole genome shotgun (WGS) entry which is preliminary data.</text>
</comment>
<reference evidence="2" key="2">
    <citation type="submission" date="2020-11" db="EMBL/GenBank/DDBJ databases">
        <authorList>
            <person name="McCartney M.A."/>
            <person name="Auch B."/>
            <person name="Kono T."/>
            <person name="Mallez S."/>
            <person name="Becker A."/>
            <person name="Gohl D.M."/>
            <person name="Silverstein K.A.T."/>
            <person name="Koren S."/>
            <person name="Bechman K.B."/>
            <person name="Herman A."/>
            <person name="Abrahante J.E."/>
            <person name="Garbe J."/>
        </authorList>
    </citation>
    <scope>NUCLEOTIDE SEQUENCE</scope>
    <source>
        <strain evidence="2">Duluth1</strain>
        <tissue evidence="2">Whole animal</tissue>
    </source>
</reference>
<accession>A0A9D4RD26</accession>
<feature type="region of interest" description="Disordered" evidence="1">
    <location>
        <begin position="49"/>
        <end position="72"/>
    </location>
</feature>
<keyword evidence="3" id="KW-1185">Reference proteome</keyword>
<dbReference type="AlphaFoldDB" id="A0A9D4RD26"/>
<name>A0A9D4RD26_DREPO</name>
<organism evidence="2 3">
    <name type="scientific">Dreissena polymorpha</name>
    <name type="common">Zebra mussel</name>
    <name type="synonym">Mytilus polymorpha</name>
    <dbReference type="NCBI Taxonomy" id="45954"/>
    <lineage>
        <taxon>Eukaryota</taxon>
        <taxon>Metazoa</taxon>
        <taxon>Spiralia</taxon>
        <taxon>Lophotrochozoa</taxon>
        <taxon>Mollusca</taxon>
        <taxon>Bivalvia</taxon>
        <taxon>Autobranchia</taxon>
        <taxon>Heteroconchia</taxon>
        <taxon>Euheterodonta</taxon>
        <taxon>Imparidentia</taxon>
        <taxon>Neoheterodontei</taxon>
        <taxon>Myida</taxon>
        <taxon>Dreissenoidea</taxon>
        <taxon>Dreissenidae</taxon>
        <taxon>Dreissena</taxon>
    </lineage>
</organism>
<evidence type="ECO:0000256" key="1">
    <source>
        <dbReference type="SAM" id="MobiDB-lite"/>
    </source>
</evidence>